<dbReference type="PANTHER" id="PTHR11365">
    <property type="entry name" value="5-OXOPROLINASE RELATED"/>
    <property type="match status" value="1"/>
</dbReference>
<comment type="caution">
    <text evidence="4">The sequence shown here is derived from an EMBL/GenBank/DDBJ whole genome shotgun (WGS) entry which is preliminary data.</text>
</comment>
<dbReference type="InterPro" id="IPR045079">
    <property type="entry name" value="Oxoprolinase-like"/>
</dbReference>
<dbReference type="Proteomes" id="UP001597102">
    <property type="component" value="Unassembled WGS sequence"/>
</dbReference>
<sequence>MWRVGIDVGGTFTDLFAWSEEDGSYKTAKVLTTKDDRSRGVLQSIEKAGIPFEQISFLMHGTTTATNSLIERDYPDAAFITTDGFRDTIEIGRQHRKYLYDPYQVKPEPLIQRRNRFSINERMSAKGEVRRELDEGAARELARTIKEGGFQAVGIGFINAYANPAHEERMREIVLEEAPDAHVVISAETRPIFREHARFSTTAIRACLMPVMTTYFDRLSEALGERGFKGTLLILKSNGGVMGPQNAKLRPEELIESGPAGGVAYAAYLTHTTDFDNIIHTDVGGTSYDVSIVENGSGLITRDYELEWEVPVSVPMLDIHSVGAGGGSIGWVDNGGSLRVGPQSAGSEPGPACYGRGGTEATITDANLVLGRLNPSLSDKFELDMAAAEAAIDRLAEKVGLSRLETADGMIKISCETMAQAVKGVVVARARDPRDFVLASFGGAGPMHACFVAQAMSIPKVVIPGQAGVASAFGATAMNIRHDIEAFHYAPLADVNVDDLNRIYDGLEEEAKTRLAADGIDVESMELTRTAQMRYIGQTYEVDTDVPAGVLSAGDSETIATSFHKAHAKEFGVSNESFPIAFIALAVTATGKLKEPPIYDFGAKKPLESHASRSVYFDGTWHDAALYDGSAIGPGSSMSGPAIVEYLDSIAVIPPGCGAVVDNGGNLIVTIGK</sequence>
<dbReference type="Pfam" id="PF01968">
    <property type="entry name" value="Hydantoinase_A"/>
    <property type="match status" value="1"/>
</dbReference>
<feature type="domain" description="Hydantoinase/oxoprolinase N-terminal" evidence="2">
    <location>
        <begin position="3"/>
        <end position="177"/>
    </location>
</feature>
<gene>
    <name evidence="4" type="ORF">ACFQ2F_04045</name>
</gene>
<protein>
    <submittedName>
        <fullName evidence="4">Hydantoinase/oxoprolinase family protein</fullName>
    </submittedName>
</protein>
<dbReference type="Pfam" id="PF19278">
    <property type="entry name" value="Hydant_A_C"/>
    <property type="match status" value="1"/>
</dbReference>
<dbReference type="InterPro" id="IPR008040">
    <property type="entry name" value="Hydant_A_N"/>
</dbReference>
<evidence type="ECO:0000259" key="1">
    <source>
        <dbReference type="Pfam" id="PF01968"/>
    </source>
</evidence>
<dbReference type="EMBL" id="JBHTJO010000001">
    <property type="protein sequence ID" value="MFD0986261.1"/>
    <property type="molecule type" value="Genomic_DNA"/>
</dbReference>
<feature type="domain" description="Acetophenone carboxylase-like C-terminal" evidence="3">
    <location>
        <begin position="498"/>
        <end position="663"/>
    </location>
</feature>
<reference evidence="5" key="1">
    <citation type="journal article" date="2019" name="Int. J. Syst. Evol. Microbiol.">
        <title>The Global Catalogue of Microorganisms (GCM) 10K type strain sequencing project: providing services to taxonomists for standard genome sequencing and annotation.</title>
        <authorList>
            <consortium name="The Broad Institute Genomics Platform"/>
            <consortium name="The Broad Institute Genome Sequencing Center for Infectious Disease"/>
            <person name="Wu L."/>
            <person name="Ma J."/>
        </authorList>
    </citation>
    <scope>NUCLEOTIDE SEQUENCE [LARGE SCALE GENOMIC DNA]</scope>
    <source>
        <strain evidence="5">CCUG 61697</strain>
    </source>
</reference>
<organism evidence="4 5">
    <name type="scientific">Methyloligella solikamskensis</name>
    <dbReference type="NCBI Taxonomy" id="1177756"/>
    <lineage>
        <taxon>Bacteria</taxon>
        <taxon>Pseudomonadati</taxon>
        <taxon>Pseudomonadota</taxon>
        <taxon>Alphaproteobacteria</taxon>
        <taxon>Hyphomicrobiales</taxon>
        <taxon>Hyphomicrobiaceae</taxon>
        <taxon>Methyloligella</taxon>
    </lineage>
</organism>
<accession>A0ABW3J846</accession>
<feature type="domain" description="Hydantoinase A/oxoprolinase" evidence="1">
    <location>
        <begin position="198"/>
        <end position="483"/>
    </location>
</feature>
<evidence type="ECO:0000313" key="5">
    <source>
        <dbReference type="Proteomes" id="UP001597102"/>
    </source>
</evidence>
<dbReference type="InterPro" id="IPR049517">
    <property type="entry name" value="ACX-like_C"/>
</dbReference>
<name>A0ABW3J846_9HYPH</name>
<evidence type="ECO:0000259" key="3">
    <source>
        <dbReference type="Pfam" id="PF19278"/>
    </source>
</evidence>
<keyword evidence="5" id="KW-1185">Reference proteome</keyword>
<dbReference type="InterPro" id="IPR002821">
    <property type="entry name" value="Hydantoinase_A"/>
</dbReference>
<proteinExistence type="predicted"/>
<dbReference type="PANTHER" id="PTHR11365:SF23">
    <property type="entry name" value="HYPOTHETICAL 5-OXOPROLINASE (EUROFUNG)-RELATED"/>
    <property type="match status" value="1"/>
</dbReference>
<dbReference type="RefSeq" id="WP_379086056.1">
    <property type="nucleotide sequence ID" value="NZ_JBHTJO010000001.1"/>
</dbReference>
<dbReference type="Pfam" id="PF05378">
    <property type="entry name" value="Hydant_A_N"/>
    <property type="match status" value="1"/>
</dbReference>
<evidence type="ECO:0000259" key="2">
    <source>
        <dbReference type="Pfam" id="PF05378"/>
    </source>
</evidence>
<evidence type="ECO:0000313" key="4">
    <source>
        <dbReference type="EMBL" id="MFD0986261.1"/>
    </source>
</evidence>